<dbReference type="AlphaFoldDB" id="A0ABD2PPE4"/>
<accession>A0ABD2PPE4</accession>
<keyword evidence="2" id="KW-1185">Reference proteome</keyword>
<feature type="non-terminal residue" evidence="1">
    <location>
        <position position="112"/>
    </location>
</feature>
<dbReference type="Proteomes" id="UP001626550">
    <property type="component" value="Unassembled WGS sequence"/>
</dbReference>
<proteinExistence type="predicted"/>
<evidence type="ECO:0000313" key="1">
    <source>
        <dbReference type="EMBL" id="KAL3309199.1"/>
    </source>
</evidence>
<sequence length="112" mass="12880">MTVYSEFIHAKKIVNVSATNESLSVITNTFDVSSLKTLHRLIKAPVEKCSGSNKIIETYEKDLSQFDLAEEVRKVVKEKLTITNFLDKCAMLWIFLVHYNGQDFIVLCKLFF</sequence>
<reference evidence="1 2" key="1">
    <citation type="submission" date="2024-11" db="EMBL/GenBank/DDBJ databases">
        <title>Adaptive evolution of stress response genes in parasites aligns with host niche diversity.</title>
        <authorList>
            <person name="Hahn C."/>
            <person name="Resl P."/>
        </authorList>
    </citation>
    <scope>NUCLEOTIDE SEQUENCE [LARGE SCALE GENOMIC DNA]</scope>
    <source>
        <strain evidence="1">EGGRZ-B1_66</strain>
        <tissue evidence="1">Body</tissue>
    </source>
</reference>
<comment type="caution">
    <text evidence="1">The sequence shown here is derived from an EMBL/GenBank/DDBJ whole genome shotgun (WGS) entry which is preliminary data.</text>
</comment>
<gene>
    <name evidence="1" type="ORF">Ciccas_012257</name>
</gene>
<evidence type="ECO:0000313" key="2">
    <source>
        <dbReference type="Proteomes" id="UP001626550"/>
    </source>
</evidence>
<dbReference type="EMBL" id="JBJKFK010004188">
    <property type="protein sequence ID" value="KAL3309199.1"/>
    <property type="molecule type" value="Genomic_DNA"/>
</dbReference>
<organism evidence="1 2">
    <name type="scientific">Cichlidogyrus casuarinus</name>
    <dbReference type="NCBI Taxonomy" id="1844966"/>
    <lineage>
        <taxon>Eukaryota</taxon>
        <taxon>Metazoa</taxon>
        <taxon>Spiralia</taxon>
        <taxon>Lophotrochozoa</taxon>
        <taxon>Platyhelminthes</taxon>
        <taxon>Monogenea</taxon>
        <taxon>Monopisthocotylea</taxon>
        <taxon>Dactylogyridea</taxon>
        <taxon>Ancyrocephalidae</taxon>
        <taxon>Cichlidogyrus</taxon>
    </lineage>
</organism>
<name>A0ABD2PPE4_9PLAT</name>
<protein>
    <submittedName>
        <fullName evidence="1">Uncharacterized protein</fullName>
    </submittedName>
</protein>